<gene>
    <name evidence="1" type="ORF">PR048_008271</name>
</gene>
<dbReference type="EMBL" id="JARBHB010000003">
    <property type="protein sequence ID" value="KAJ8888779.1"/>
    <property type="molecule type" value="Genomic_DNA"/>
</dbReference>
<evidence type="ECO:0008006" key="3">
    <source>
        <dbReference type="Google" id="ProtNLM"/>
    </source>
</evidence>
<accession>A0ABQ9HWM8</accession>
<dbReference type="PANTHER" id="PTHR10492:SF57">
    <property type="entry name" value="ATP-DEPENDENT DNA HELICASE"/>
    <property type="match status" value="1"/>
</dbReference>
<evidence type="ECO:0000313" key="2">
    <source>
        <dbReference type="Proteomes" id="UP001159363"/>
    </source>
</evidence>
<organism evidence="1 2">
    <name type="scientific">Dryococelus australis</name>
    <dbReference type="NCBI Taxonomy" id="614101"/>
    <lineage>
        <taxon>Eukaryota</taxon>
        <taxon>Metazoa</taxon>
        <taxon>Ecdysozoa</taxon>
        <taxon>Arthropoda</taxon>
        <taxon>Hexapoda</taxon>
        <taxon>Insecta</taxon>
        <taxon>Pterygota</taxon>
        <taxon>Neoptera</taxon>
        <taxon>Polyneoptera</taxon>
        <taxon>Phasmatodea</taxon>
        <taxon>Verophasmatodea</taxon>
        <taxon>Anareolatae</taxon>
        <taxon>Phasmatidae</taxon>
        <taxon>Eurycanthinae</taxon>
        <taxon>Dryococelus</taxon>
    </lineage>
</organism>
<protein>
    <recommendedName>
        <fullName evidence="3">ATP-dependent DNA helicase</fullName>
    </recommendedName>
</protein>
<name>A0ABQ9HWM8_9NEOP</name>
<dbReference type="PANTHER" id="PTHR10492">
    <property type="match status" value="1"/>
</dbReference>
<proteinExistence type="predicted"/>
<reference evidence="1 2" key="1">
    <citation type="submission" date="2023-02" db="EMBL/GenBank/DDBJ databases">
        <title>LHISI_Scaffold_Assembly.</title>
        <authorList>
            <person name="Stuart O.P."/>
            <person name="Cleave R."/>
            <person name="Magrath M.J.L."/>
            <person name="Mikheyev A.S."/>
        </authorList>
    </citation>
    <scope>NUCLEOTIDE SEQUENCE [LARGE SCALE GENOMIC DNA]</scope>
    <source>
        <strain evidence="1">Daus_M_001</strain>
        <tissue evidence="1">Leg muscle</tissue>
    </source>
</reference>
<evidence type="ECO:0000313" key="1">
    <source>
        <dbReference type="EMBL" id="KAJ8888779.1"/>
    </source>
</evidence>
<sequence>MEQRGMKGRGKREIPKKIRRPTASSGTILTCENPESEGYGRNISYVRVASWCNYDVFGDLEEQFDFRPRNLALTFGVSKRFVGLVHYRISETLQYHSRIFKDTQATNDPAVTLMFVFPFAEWPRETLETPLLKFCTGEKPMANAVIANNERNAKKTRKEKDPNTWPSKFTKYVENIHYLPKSNWTPVHNVWLLVVTPLESCRATSCGYNSSQPVWHALYECLQDIQGDSSPFLLQPFHELSNGFWRLLTSPHPSIQFVPKMFYRVEVGALAGHPHAAAPAPTEGVAHSHLQPPPAVALAIHNAVKNDTVNEINNLIIQRVPGQVKTYKSIDTVTNVDDVVHFPQDFLNSLNPSGLPPHELSLKVDLKENLIVATILTGPAAGQLANIPRIPMIPTDLPISFKRGVTPGFSYVKIMPNDVGDEGVFSGLPFLPPLHSGAATYSPRFTRVDSQDPDVKNRPTAFLCEMRQCCGSTFNSRTTLFLSQRTVFNSRLLSIPGFKCGKHCCRWSTGFLRLWLQGKECRLPVMFSAHPSAFNGVMFTRHPSYPVPPFFREQDFVDPLMSAVPSMGLEPKTGRILNPPCSTPHFLSPPLASRTPDFLEKLQSPANVAWLLYPPKGYPQKQRLKPTHLRRSGRTRKLTTTHLAEEERGCLQVREGRYYVRCEEVKVRQEESDTGLRKCEGCVAHIHSRSPEKSNRRGLSAESEGDERHAKLHLDDFISAWVLR</sequence>
<dbReference type="Proteomes" id="UP001159363">
    <property type="component" value="Chromosome 3"/>
</dbReference>
<keyword evidence="2" id="KW-1185">Reference proteome</keyword>
<comment type="caution">
    <text evidence="1">The sequence shown here is derived from an EMBL/GenBank/DDBJ whole genome shotgun (WGS) entry which is preliminary data.</text>
</comment>